<organism evidence="1 2">
    <name type="scientific">Lasiodiplodia mahajangana</name>
    <dbReference type="NCBI Taxonomy" id="1108764"/>
    <lineage>
        <taxon>Eukaryota</taxon>
        <taxon>Fungi</taxon>
        <taxon>Dikarya</taxon>
        <taxon>Ascomycota</taxon>
        <taxon>Pezizomycotina</taxon>
        <taxon>Dothideomycetes</taxon>
        <taxon>Dothideomycetes incertae sedis</taxon>
        <taxon>Botryosphaeriales</taxon>
        <taxon>Botryosphaeriaceae</taxon>
        <taxon>Lasiodiplodia</taxon>
    </lineage>
</organism>
<evidence type="ECO:0000313" key="1">
    <source>
        <dbReference type="EMBL" id="KAJ8129603.1"/>
    </source>
</evidence>
<reference evidence="1" key="1">
    <citation type="submission" date="2022-12" db="EMBL/GenBank/DDBJ databases">
        <title>Genome Sequence of Lasiodiplodia mahajangana.</title>
        <authorList>
            <person name="Buettner E."/>
        </authorList>
    </citation>
    <scope>NUCLEOTIDE SEQUENCE</scope>
    <source>
        <strain evidence="1">VT137</strain>
    </source>
</reference>
<dbReference type="EMBL" id="JAPUUL010000715">
    <property type="protein sequence ID" value="KAJ8129603.1"/>
    <property type="molecule type" value="Genomic_DNA"/>
</dbReference>
<protein>
    <submittedName>
        <fullName evidence="1">Uncharacterized protein</fullName>
    </submittedName>
</protein>
<proteinExistence type="predicted"/>
<comment type="caution">
    <text evidence="1">The sequence shown here is derived from an EMBL/GenBank/DDBJ whole genome shotgun (WGS) entry which is preliminary data.</text>
</comment>
<accession>A0ACC2JQ21</accession>
<dbReference type="Proteomes" id="UP001153332">
    <property type="component" value="Unassembled WGS sequence"/>
</dbReference>
<keyword evidence="2" id="KW-1185">Reference proteome</keyword>
<sequence length="521" mass="56653">MVSRLTTFRRTRAHTLLELVSLQRSAFSPLTATLADVSRLLEEGSLTSVDLVNAYTGQIKKHNKNGASLNAVISLAPENTVLENARKSDQERAMGKTHSRLHGIPFLVKDNMWTDRSFGLPVTCGALAFENTFANQNAYIVQKLLDAGMILLGTTNVSELTNAKSSQVRGGWSTLGGQTQSPYVVGGIDPTDTSLGHSSPAGSSSGSAVAVAAGMAPIAVATECDGSIMMPADRASIFSVRLSPTPVLTSGVLRYNKLGDSVGWMVKGAEDAALMLNVVLNNDDYTKYLDQSFKGLRIGFLDPMKWQPGTAIVRPNEDYNKQFMSEFNDMVSKLESAGAIIHRDIDLRRWTGEDNDMFRALSYNDYGAGFVTFTEGLIEPPVRSIPELIDFNEKHADRAMPQDNPGQDILEKTVANMNSLSAEQCEEYRRTILNHTRDLGVDAAMKKYNIDVIMGAPTGRSATIYDAGGYPVGTLPLGYANFNGRAFGLSFVVPRGREDLLARVMGAWEKLLNPRKPPSGL</sequence>
<name>A0ACC2JQ21_9PEZI</name>
<evidence type="ECO:0000313" key="2">
    <source>
        <dbReference type="Proteomes" id="UP001153332"/>
    </source>
</evidence>
<gene>
    <name evidence="1" type="ORF">O1611_g4029</name>
</gene>